<gene>
    <name evidence="1" type="ORF">TREES_T100020508</name>
</gene>
<evidence type="ECO:0000313" key="2">
    <source>
        <dbReference type="Proteomes" id="UP000011518"/>
    </source>
</evidence>
<organism evidence="1 2">
    <name type="scientific">Tupaia chinensis</name>
    <name type="common">Chinese tree shrew</name>
    <name type="synonym">Tupaia belangeri chinensis</name>
    <dbReference type="NCBI Taxonomy" id="246437"/>
    <lineage>
        <taxon>Eukaryota</taxon>
        <taxon>Metazoa</taxon>
        <taxon>Chordata</taxon>
        <taxon>Craniata</taxon>
        <taxon>Vertebrata</taxon>
        <taxon>Euteleostomi</taxon>
        <taxon>Mammalia</taxon>
        <taxon>Eutheria</taxon>
        <taxon>Euarchontoglires</taxon>
        <taxon>Scandentia</taxon>
        <taxon>Tupaiidae</taxon>
        <taxon>Tupaia</taxon>
    </lineage>
</organism>
<name>L9L0X4_TUPCH</name>
<sequence>MPWQQSTFLPLLQLKTGRPRSGQHLLEGQVQTLFKGFTPPEARDNEGLMRMVLPASSKPRKGPPQLISFPCIRGCKVCDYPFDVSGDSRGSAAPCPVGSASARHPVSLDSGHALSSTQWNHLPPGNGPGSTEHRYFRRHQTDVFGDAIGLPTLRHSLWAVKDSSVDRSVDSSVDSSVDRSVDRSVPRKKRGEQILTCLKATPLLGFGICVSQGVLSCLGKAGMDLCPLDLQVTPVTERGGTRQKFTTRGRREPCSKQLCQVSARWDRQRRVRERCLTGQQHP</sequence>
<accession>L9L0X4</accession>
<proteinExistence type="predicted"/>
<dbReference type="InParanoid" id="L9L0X4"/>
<dbReference type="Proteomes" id="UP000011518">
    <property type="component" value="Unassembled WGS sequence"/>
</dbReference>
<keyword evidence="2" id="KW-1185">Reference proteome</keyword>
<dbReference type="EMBL" id="KB320633">
    <property type="protein sequence ID" value="ELW67007.1"/>
    <property type="molecule type" value="Genomic_DNA"/>
</dbReference>
<protein>
    <submittedName>
        <fullName evidence="1">Uncharacterized protein</fullName>
    </submittedName>
</protein>
<dbReference type="AlphaFoldDB" id="L9L0X4"/>
<reference evidence="2" key="2">
    <citation type="journal article" date="2013" name="Nat. Commun.">
        <title>Genome of the Chinese tree shrew.</title>
        <authorList>
            <person name="Fan Y."/>
            <person name="Huang Z.Y."/>
            <person name="Cao C.C."/>
            <person name="Chen C.S."/>
            <person name="Chen Y.X."/>
            <person name="Fan D.D."/>
            <person name="He J."/>
            <person name="Hou H.L."/>
            <person name="Hu L."/>
            <person name="Hu X.T."/>
            <person name="Jiang X.T."/>
            <person name="Lai R."/>
            <person name="Lang Y.S."/>
            <person name="Liang B."/>
            <person name="Liao S.G."/>
            <person name="Mu D."/>
            <person name="Ma Y.Y."/>
            <person name="Niu Y.Y."/>
            <person name="Sun X.Q."/>
            <person name="Xia J.Q."/>
            <person name="Xiao J."/>
            <person name="Xiong Z.Q."/>
            <person name="Xu L."/>
            <person name="Yang L."/>
            <person name="Zhang Y."/>
            <person name="Zhao W."/>
            <person name="Zhao X.D."/>
            <person name="Zheng Y.T."/>
            <person name="Zhou J.M."/>
            <person name="Zhu Y.B."/>
            <person name="Zhang G.J."/>
            <person name="Wang J."/>
            <person name="Yao Y.G."/>
        </authorList>
    </citation>
    <scope>NUCLEOTIDE SEQUENCE [LARGE SCALE GENOMIC DNA]</scope>
</reference>
<evidence type="ECO:0000313" key="1">
    <source>
        <dbReference type="EMBL" id="ELW67007.1"/>
    </source>
</evidence>
<reference evidence="2" key="1">
    <citation type="submission" date="2012-07" db="EMBL/GenBank/DDBJ databases">
        <title>Genome of the Chinese tree shrew, a rising model animal genetically related to primates.</title>
        <authorList>
            <person name="Zhang G."/>
            <person name="Fan Y."/>
            <person name="Yao Y."/>
            <person name="Huang Z."/>
        </authorList>
    </citation>
    <scope>NUCLEOTIDE SEQUENCE [LARGE SCALE GENOMIC DNA]</scope>
</reference>